<keyword evidence="2" id="KW-1185">Reference proteome</keyword>
<proteinExistence type="predicted"/>
<dbReference type="EMBL" id="HF935558">
    <property type="protein sequence ID" value="CCX10755.1"/>
    <property type="molecule type" value="Genomic_DNA"/>
</dbReference>
<reference evidence="1 2" key="1">
    <citation type="journal article" date="2013" name="PLoS Genet.">
        <title>The genome and development-dependent transcriptomes of Pyronema confluens: a window into fungal evolution.</title>
        <authorList>
            <person name="Traeger S."/>
            <person name="Altegoer F."/>
            <person name="Freitag M."/>
            <person name="Gabaldon T."/>
            <person name="Kempken F."/>
            <person name="Kumar A."/>
            <person name="Marcet-Houben M."/>
            <person name="Poggeler S."/>
            <person name="Stajich J.E."/>
            <person name="Nowrousian M."/>
        </authorList>
    </citation>
    <scope>NUCLEOTIDE SEQUENCE [LARGE SCALE GENOMIC DNA]</scope>
    <source>
        <strain evidence="2">CBS 100304</strain>
        <tissue evidence="1">Vegetative mycelium</tissue>
    </source>
</reference>
<evidence type="ECO:0000313" key="2">
    <source>
        <dbReference type="Proteomes" id="UP000018144"/>
    </source>
</evidence>
<protein>
    <submittedName>
        <fullName evidence="1">Uncharacterized protein</fullName>
    </submittedName>
</protein>
<organism evidence="1 2">
    <name type="scientific">Pyronema omphalodes (strain CBS 100304)</name>
    <name type="common">Pyronema confluens</name>
    <dbReference type="NCBI Taxonomy" id="1076935"/>
    <lineage>
        <taxon>Eukaryota</taxon>
        <taxon>Fungi</taxon>
        <taxon>Dikarya</taxon>
        <taxon>Ascomycota</taxon>
        <taxon>Pezizomycotina</taxon>
        <taxon>Pezizomycetes</taxon>
        <taxon>Pezizales</taxon>
        <taxon>Pyronemataceae</taxon>
        <taxon>Pyronema</taxon>
    </lineage>
</organism>
<name>U4LGF5_PYROM</name>
<gene>
    <name evidence="1" type="ORF">PCON_10349</name>
</gene>
<dbReference type="AlphaFoldDB" id="U4LGF5"/>
<dbReference type="Proteomes" id="UP000018144">
    <property type="component" value="Unassembled WGS sequence"/>
</dbReference>
<evidence type="ECO:0000313" key="1">
    <source>
        <dbReference type="EMBL" id="CCX10755.1"/>
    </source>
</evidence>
<accession>U4LGF5</accession>
<sequence length="37" mass="4389">MLSLARPDNRRNLACVGLLVWAENRRFRNLIGRHRLT</sequence>